<keyword evidence="4 8" id="KW-0479">Metal-binding</keyword>
<dbReference type="OrthoDB" id="9772053at2"/>
<dbReference type="RefSeq" id="WP_078693369.1">
    <property type="nucleotide sequence ID" value="NZ_FUWX01000006.1"/>
</dbReference>
<dbReference type="Gene3D" id="3.40.630.10">
    <property type="entry name" value="Zn peptidases"/>
    <property type="match status" value="1"/>
</dbReference>
<dbReference type="PANTHER" id="PTHR32481">
    <property type="entry name" value="AMINOPEPTIDASE"/>
    <property type="match status" value="1"/>
</dbReference>
<keyword evidence="3" id="KW-0645">Protease</keyword>
<evidence type="ECO:0000313" key="9">
    <source>
        <dbReference type="EMBL" id="SJZ53711.1"/>
    </source>
</evidence>
<dbReference type="PIRSF" id="PIRSF001123">
    <property type="entry name" value="PepA_GA"/>
    <property type="match status" value="1"/>
</dbReference>
<dbReference type="InterPro" id="IPR008007">
    <property type="entry name" value="Peptidase_M42"/>
</dbReference>
<dbReference type="SUPFAM" id="SSF53187">
    <property type="entry name" value="Zn-dependent exopeptidases"/>
    <property type="match status" value="1"/>
</dbReference>
<organism evidence="9 10">
    <name type="scientific">Cetobacterium ceti</name>
    <dbReference type="NCBI Taxonomy" id="180163"/>
    <lineage>
        <taxon>Bacteria</taxon>
        <taxon>Fusobacteriati</taxon>
        <taxon>Fusobacteriota</taxon>
        <taxon>Fusobacteriia</taxon>
        <taxon>Fusobacteriales</taxon>
        <taxon>Fusobacteriaceae</taxon>
        <taxon>Cetobacterium</taxon>
    </lineage>
</organism>
<dbReference type="GO" id="GO:0006508">
    <property type="term" value="P:proteolysis"/>
    <property type="evidence" value="ECO:0007669"/>
    <property type="project" value="UniProtKB-KW"/>
</dbReference>
<dbReference type="Gene3D" id="2.40.30.40">
    <property type="entry name" value="Peptidase M42, domain 2"/>
    <property type="match status" value="1"/>
</dbReference>
<dbReference type="SUPFAM" id="SSF101821">
    <property type="entry name" value="Aminopeptidase/glucanase lid domain"/>
    <property type="match status" value="1"/>
</dbReference>
<evidence type="ECO:0000256" key="1">
    <source>
        <dbReference type="ARBA" id="ARBA00006272"/>
    </source>
</evidence>
<evidence type="ECO:0000256" key="7">
    <source>
        <dbReference type="PIRSR" id="PIRSR001123-1"/>
    </source>
</evidence>
<evidence type="ECO:0000256" key="6">
    <source>
        <dbReference type="PIRNR" id="PIRNR001123"/>
    </source>
</evidence>
<keyword evidence="10" id="KW-1185">Reference proteome</keyword>
<dbReference type="STRING" id="180163.SAMN02745174_00836"/>
<keyword evidence="5" id="KW-0378">Hydrolase</keyword>
<evidence type="ECO:0000256" key="2">
    <source>
        <dbReference type="ARBA" id="ARBA00022438"/>
    </source>
</evidence>
<feature type="binding site" evidence="8">
    <location>
        <position position="320"/>
    </location>
    <ligand>
        <name>Zn(2+)</name>
        <dbReference type="ChEBI" id="CHEBI:29105"/>
        <label>2</label>
    </ligand>
</feature>
<evidence type="ECO:0000256" key="4">
    <source>
        <dbReference type="ARBA" id="ARBA00022723"/>
    </source>
</evidence>
<dbReference type="AlphaFoldDB" id="A0A1T4LGL4"/>
<evidence type="ECO:0000256" key="5">
    <source>
        <dbReference type="ARBA" id="ARBA00022801"/>
    </source>
</evidence>
<comment type="cofactor">
    <cofactor evidence="8">
        <name>a divalent metal cation</name>
        <dbReference type="ChEBI" id="CHEBI:60240"/>
    </cofactor>
    <text evidence="8">Binds 2 divalent metal cations per subunit.</text>
</comment>
<dbReference type="EMBL" id="FUWX01000006">
    <property type="protein sequence ID" value="SJZ53711.1"/>
    <property type="molecule type" value="Genomic_DNA"/>
</dbReference>
<proteinExistence type="inferred from homology"/>
<feature type="binding site" evidence="8">
    <location>
        <position position="178"/>
    </location>
    <ligand>
        <name>Zn(2+)</name>
        <dbReference type="ChEBI" id="CHEBI:29105"/>
        <label>2</label>
    </ligand>
</feature>
<dbReference type="PANTHER" id="PTHR32481:SF0">
    <property type="entry name" value="AMINOPEPTIDASE YPDE-RELATED"/>
    <property type="match status" value="1"/>
</dbReference>
<gene>
    <name evidence="9" type="ORF">SAMN02745174_00836</name>
</gene>
<name>A0A1T4LGL4_9FUSO</name>
<feature type="binding site" evidence="8">
    <location>
        <position position="178"/>
    </location>
    <ligand>
        <name>Zn(2+)</name>
        <dbReference type="ChEBI" id="CHEBI:29105"/>
        <label>1</label>
    </ligand>
</feature>
<protein>
    <submittedName>
        <fullName evidence="9">Putative aminopeptidase FrvX</fullName>
    </submittedName>
</protein>
<comment type="similarity">
    <text evidence="1 6">Belongs to the peptidase M42 family.</text>
</comment>
<dbReference type="InterPro" id="IPR051464">
    <property type="entry name" value="Peptidase_M42_aminopept"/>
</dbReference>
<reference evidence="9 10" key="1">
    <citation type="submission" date="2017-02" db="EMBL/GenBank/DDBJ databases">
        <authorList>
            <person name="Peterson S.W."/>
        </authorList>
    </citation>
    <scope>NUCLEOTIDE SEQUENCE [LARGE SCALE GENOMIC DNA]</scope>
    <source>
        <strain evidence="9 10">ATCC 700028</strain>
    </source>
</reference>
<keyword evidence="2 9" id="KW-0031">Aminopeptidase</keyword>
<dbReference type="GO" id="GO:0046872">
    <property type="term" value="F:metal ion binding"/>
    <property type="evidence" value="ECO:0007669"/>
    <property type="project" value="UniProtKB-UniRule"/>
</dbReference>
<dbReference type="InterPro" id="IPR023367">
    <property type="entry name" value="Peptidase_M42_dom2"/>
</dbReference>
<evidence type="ECO:0000256" key="8">
    <source>
        <dbReference type="PIRSR" id="PIRSR001123-2"/>
    </source>
</evidence>
<evidence type="ECO:0000256" key="3">
    <source>
        <dbReference type="ARBA" id="ARBA00022670"/>
    </source>
</evidence>
<sequence length="353" mass="38800">MSIKLIEKLSNGFGAPGFEDDIIDILKDSVKNLSRERDSINNLYFGLEERKFEKFTVAVDAHSDEVGFMVKEICRNGSIKFLTLGGWVSGNIPCTQVQIKNSRGEYIRGVVTSKPPHFMTEEDRKKMPVIGDMTIDIGTSSYEETIEIYGIDVGDPIVPEVNFSYDEKINVMMGKAFDNRLGCAAVVDVLNRLENSNLDVNLVGIISSQEETGARGAKVAAQKVQPDFIIVFEGSPADDTFKDEFSSKGALGKGIQMRVVDSSMISNPRVIKFAKDIAKKYNIDIQIIARDGGGTNGGNYHTANEGIPVLVLGVPTRYIHTPYAYASFADYNSGVNLAVEIIKELNGEIISKF</sequence>
<feature type="binding site" evidence="8">
    <location>
        <position position="211"/>
    </location>
    <ligand>
        <name>Zn(2+)</name>
        <dbReference type="ChEBI" id="CHEBI:29105"/>
        <label>2</label>
    </ligand>
</feature>
<dbReference type="Pfam" id="PF05343">
    <property type="entry name" value="Peptidase_M42"/>
    <property type="match status" value="1"/>
</dbReference>
<feature type="binding site" evidence="8">
    <location>
        <position position="233"/>
    </location>
    <ligand>
        <name>Zn(2+)</name>
        <dbReference type="ChEBI" id="CHEBI:29105"/>
        <label>1</label>
    </ligand>
</feature>
<dbReference type="GO" id="GO:0004177">
    <property type="term" value="F:aminopeptidase activity"/>
    <property type="evidence" value="ECO:0007669"/>
    <property type="project" value="UniProtKB-UniRule"/>
</dbReference>
<dbReference type="Proteomes" id="UP000191153">
    <property type="component" value="Unassembled WGS sequence"/>
</dbReference>
<evidence type="ECO:0000313" key="10">
    <source>
        <dbReference type="Proteomes" id="UP000191153"/>
    </source>
</evidence>
<accession>A0A1T4LGL4</accession>
<feature type="binding site" evidence="8">
    <location>
        <position position="62"/>
    </location>
    <ligand>
        <name>Zn(2+)</name>
        <dbReference type="ChEBI" id="CHEBI:29105"/>
        <label>1</label>
    </ligand>
</feature>
<feature type="active site" description="Proton acceptor" evidence="7">
    <location>
        <position position="210"/>
    </location>
</feature>